<keyword evidence="2" id="KW-1185">Reference proteome</keyword>
<comment type="caution">
    <text evidence="1">The sequence shown here is derived from an EMBL/GenBank/DDBJ whole genome shotgun (WGS) entry which is preliminary data.</text>
</comment>
<gene>
    <name evidence="1" type="ORF">Q5H92_00055</name>
</gene>
<accession>A0ABT9A661</accession>
<sequence>MTFDEAFAEIRQFWPGEMPFAFGHGAAAGRLAAEFGRELPADLVTYLDTIAPAEEVDFTTVGNPLSLYGLDRLGVRQDGYNWNSVTNEPIADWPAGFFMLGDEGADPVLLDLDHPERGIQKLRHGTGDWETGDTVADTIGQFLLCSAALHHAFEAFETDYITDDERGFNLAPQAAAWLFPRMKTWAGLYYQAWCADFDNA</sequence>
<proteinExistence type="predicted"/>
<protein>
    <recommendedName>
        <fullName evidence="3">Knr4/Smi1-like domain-containing protein</fullName>
    </recommendedName>
</protein>
<dbReference type="Proteomes" id="UP001167796">
    <property type="component" value="Unassembled WGS sequence"/>
</dbReference>
<reference evidence="1" key="1">
    <citation type="submission" date="2023-07" db="EMBL/GenBank/DDBJ databases">
        <authorList>
            <person name="Kim M.K."/>
        </authorList>
    </citation>
    <scope>NUCLEOTIDE SEQUENCE</scope>
    <source>
        <strain evidence="1">M29</strain>
    </source>
</reference>
<evidence type="ECO:0000313" key="2">
    <source>
        <dbReference type="Proteomes" id="UP001167796"/>
    </source>
</evidence>
<evidence type="ECO:0000313" key="1">
    <source>
        <dbReference type="EMBL" id="MDO7844730.1"/>
    </source>
</evidence>
<dbReference type="EMBL" id="JAUQSX010000001">
    <property type="protein sequence ID" value="MDO7844730.1"/>
    <property type="molecule type" value="Genomic_DNA"/>
</dbReference>
<dbReference type="RefSeq" id="WP_305009383.1">
    <property type="nucleotide sequence ID" value="NZ_JAUQSX010000001.1"/>
</dbReference>
<organism evidence="1 2">
    <name type="scientific">Hymenobacter mellowenesis</name>
    <dbReference type="NCBI Taxonomy" id="3063995"/>
    <lineage>
        <taxon>Bacteria</taxon>
        <taxon>Pseudomonadati</taxon>
        <taxon>Bacteroidota</taxon>
        <taxon>Cytophagia</taxon>
        <taxon>Cytophagales</taxon>
        <taxon>Hymenobacteraceae</taxon>
        <taxon>Hymenobacter</taxon>
    </lineage>
</organism>
<evidence type="ECO:0008006" key="3">
    <source>
        <dbReference type="Google" id="ProtNLM"/>
    </source>
</evidence>
<name>A0ABT9A661_9BACT</name>